<dbReference type="PANTHER" id="PTHR46889:SF7">
    <property type="entry name" value="TRANSPOSASE FOR INSERTION SEQUENCE ELEMENT IS904"/>
    <property type="match status" value="1"/>
</dbReference>
<evidence type="ECO:0008006" key="3">
    <source>
        <dbReference type="Google" id="ProtNLM"/>
    </source>
</evidence>
<dbReference type="InterPro" id="IPR012337">
    <property type="entry name" value="RNaseH-like_sf"/>
</dbReference>
<evidence type="ECO:0000313" key="1">
    <source>
        <dbReference type="EMBL" id="QAV16218.1"/>
    </source>
</evidence>
<dbReference type="Proteomes" id="UP000288943">
    <property type="component" value="Chromosome"/>
</dbReference>
<organism evidence="1 2">
    <name type="scientific">Paenibacillus chitinolyticus</name>
    <dbReference type="NCBI Taxonomy" id="79263"/>
    <lineage>
        <taxon>Bacteria</taxon>
        <taxon>Bacillati</taxon>
        <taxon>Bacillota</taxon>
        <taxon>Bacilli</taxon>
        <taxon>Bacillales</taxon>
        <taxon>Paenibacillaceae</taxon>
        <taxon>Paenibacillus</taxon>
    </lineage>
</organism>
<dbReference type="SUPFAM" id="SSF53098">
    <property type="entry name" value="Ribonuclease H-like"/>
    <property type="match status" value="1"/>
</dbReference>
<proteinExistence type="predicted"/>
<reference evidence="1 2" key="1">
    <citation type="submission" date="2018-01" db="EMBL/GenBank/DDBJ databases">
        <title>The whole genome sequencing and assembly of Paenibacillus chitinolyticus KCCM 41400 strain.</title>
        <authorList>
            <person name="Kim J.-Y."/>
            <person name="Park M.-K."/>
            <person name="Lee Y.-J."/>
            <person name="Yi H."/>
            <person name="Bahn Y.-S."/>
            <person name="Kim J.F."/>
            <person name="Lee D.-W."/>
        </authorList>
    </citation>
    <scope>NUCLEOTIDE SEQUENCE [LARGE SCALE GENOMIC DNA]</scope>
    <source>
        <strain evidence="1 2">KCCM 41400</strain>
    </source>
</reference>
<dbReference type="KEGG" id="pchi:PC41400_00290"/>
<dbReference type="PANTHER" id="PTHR46889">
    <property type="entry name" value="TRANSPOSASE INSF FOR INSERTION SEQUENCE IS3B-RELATED"/>
    <property type="match status" value="1"/>
</dbReference>
<accession>A0A410WP98</accession>
<dbReference type="InterPro" id="IPR050900">
    <property type="entry name" value="Transposase_IS3/IS150/IS904"/>
</dbReference>
<evidence type="ECO:0000313" key="2">
    <source>
        <dbReference type="Proteomes" id="UP000288943"/>
    </source>
</evidence>
<sequence>MNELWIGSHNNLELALETVHAAVHKRRVTNLLLHSDQGFQYPHKQYHALLKRKRMEASMSRNGGYWDSACIEVFGHFSRMSPTPHFFERRPADNLHLI</sequence>
<gene>
    <name evidence="1" type="ORF">PC41400_00290</name>
</gene>
<name>A0A410WP98_9BACL</name>
<dbReference type="AlphaFoldDB" id="A0A410WP98"/>
<dbReference type="EMBL" id="CP026520">
    <property type="protein sequence ID" value="QAV16218.1"/>
    <property type="molecule type" value="Genomic_DNA"/>
</dbReference>
<protein>
    <recommendedName>
        <fullName evidence="3">Integrase catalytic domain-containing protein</fullName>
    </recommendedName>
</protein>